<proteinExistence type="predicted"/>
<gene>
    <name evidence="1" type="ORF">E9998_06940</name>
</gene>
<dbReference type="AlphaFoldDB" id="A0A4S8PHL2"/>
<dbReference type="EMBL" id="STGX01000004">
    <property type="protein sequence ID" value="THV30108.1"/>
    <property type="molecule type" value="Genomic_DNA"/>
</dbReference>
<dbReference type="OrthoDB" id="5190161at2"/>
<comment type="caution">
    <text evidence="1">The sequence shown here is derived from an EMBL/GenBank/DDBJ whole genome shotgun (WGS) entry which is preliminary data.</text>
</comment>
<evidence type="ECO:0000313" key="1">
    <source>
        <dbReference type="EMBL" id="THV30108.1"/>
    </source>
</evidence>
<accession>A0A4S8PHL2</accession>
<dbReference type="RefSeq" id="WP_136528981.1">
    <property type="nucleotide sequence ID" value="NZ_STGX01000004.1"/>
</dbReference>
<dbReference type="Proteomes" id="UP000305792">
    <property type="component" value="Unassembled WGS sequence"/>
</dbReference>
<sequence>MAQREFDPDEANYFKAVLEAELQHVEEQLVPLMKDGALSYAPAFGLADETGKAGEYEGDFGNIWMDIQNLKATLKGMIDVVDQALEGTEITEEANVAELKVLSLEPIYTEETATSDSEYESLG</sequence>
<reference evidence="1 2" key="1">
    <citation type="journal article" date="2018" name="Int. J. Syst. Evol. Microbiol.">
        <title>Glycomyces paridis sp. nov., isolated from the medicinal plant Paris polyphylla.</title>
        <authorList>
            <person name="Fang X.M."/>
            <person name="Bai J.L."/>
            <person name="Su J."/>
            <person name="Zhao L.L."/>
            <person name="Liu H.Y."/>
            <person name="Ma B.P."/>
            <person name="Zhang Y.Q."/>
            <person name="Yu L.Y."/>
        </authorList>
    </citation>
    <scope>NUCLEOTIDE SEQUENCE [LARGE SCALE GENOMIC DNA]</scope>
    <source>
        <strain evidence="1 2">CPCC 204357</strain>
    </source>
</reference>
<protein>
    <submittedName>
        <fullName evidence="1">Uncharacterized protein</fullName>
    </submittedName>
</protein>
<evidence type="ECO:0000313" key="2">
    <source>
        <dbReference type="Proteomes" id="UP000305792"/>
    </source>
</evidence>
<name>A0A4S8PHL2_9ACTN</name>
<keyword evidence="2" id="KW-1185">Reference proteome</keyword>
<organism evidence="1 2">
    <name type="scientific">Glycomyces paridis</name>
    <dbReference type="NCBI Taxonomy" id="2126555"/>
    <lineage>
        <taxon>Bacteria</taxon>
        <taxon>Bacillati</taxon>
        <taxon>Actinomycetota</taxon>
        <taxon>Actinomycetes</taxon>
        <taxon>Glycomycetales</taxon>
        <taxon>Glycomycetaceae</taxon>
        <taxon>Glycomyces</taxon>
    </lineage>
</organism>